<accession>A0A9E7ZR64</accession>
<proteinExistence type="predicted"/>
<dbReference type="InterPro" id="IPR047729">
    <property type="entry name" value="Sce7726-like"/>
</dbReference>
<gene>
    <name evidence="1" type="ORF">NWE54_08540</name>
</gene>
<organism evidence="1">
    <name type="scientific">Bosea sp. NBC_00436</name>
    <dbReference type="NCBI Taxonomy" id="2969620"/>
    <lineage>
        <taxon>Bacteria</taxon>
        <taxon>Pseudomonadati</taxon>
        <taxon>Pseudomonadota</taxon>
        <taxon>Alphaproteobacteria</taxon>
        <taxon>Hyphomicrobiales</taxon>
        <taxon>Boseaceae</taxon>
        <taxon>Bosea</taxon>
    </lineage>
</organism>
<protein>
    <submittedName>
        <fullName evidence="1">Sce7726 family protein</fullName>
    </submittedName>
</protein>
<dbReference type="EMBL" id="CP102774">
    <property type="protein sequence ID" value="UZF88819.1"/>
    <property type="molecule type" value="Genomic_DNA"/>
</dbReference>
<evidence type="ECO:0000313" key="1">
    <source>
        <dbReference type="EMBL" id="UZF88819.1"/>
    </source>
</evidence>
<dbReference type="AlphaFoldDB" id="A0A9E7ZR64"/>
<dbReference type="NCBIfam" id="NF033832">
    <property type="entry name" value="sce7726_fam"/>
    <property type="match status" value="1"/>
</dbReference>
<name>A0A9E7ZR64_9HYPH</name>
<sequence>MKLNPSILSATSRLFSSAVVRDLATKGRSALFARLAREAELALAPRPSATVGDLFEDAFAVLRLGASRDEYVYKAVLTHKVLLGKHSLRTACMLNEFRVGSCKADLVILNGTATVYEIKSERDSLSRLERQLEAYRRVFPSVFVIAGENHVAAVMDMVGGDDGVLQLSRRHQISVLKPAVDRPDRLDPVSMFEALRTDEAKSLLIDIGIKVPDVPNTRLHGVLREQFEALDPITAHCGMIKVLKHKRDLRPLSDLIDQLPPSLQPAALSVPLRRADHDRLVQAVATPLCDAMAWA</sequence>
<reference evidence="1" key="1">
    <citation type="submission" date="2022-08" db="EMBL/GenBank/DDBJ databases">
        <title>Complete Genome Sequences of 2 Bosea sp. soil isolates.</title>
        <authorList>
            <person name="Alvarez Arevalo M."/>
            <person name="Sterndorff E.B."/>
            <person name="Faurdal D."/>
            <person name="Joergensen T.S."/>
            <person name="Weber T."/>
        </authorList>
    </citation>
    <scope>NUCLEOTIDE SEQUENCE</scope>
    <source>
        <strain evidence="1">NBC_00436</strain>
    </source>
</reference>